<dbReference type="GO" id="GO:0005524">
    <property type="term" value="F:ATP binding"/>
    <property type="evidence" value="ECO:0007669"/>
    <property type="project" value="UniProtKB-KW"/>
</dbReference>
<sequence length="238" mass="27068">MKHPYTVIHLGGSIVVPHISDQGGMNIPFLKRFRLFLKKQLKKDRRFIIIGGGKTTRVYQRAASKITKVSDWDLDWIGLHATRINAHLLRTIFAHEAYPVIIDHDPEQEEIQMLKSSNKKLFFASGWRPGWSTDYIAVELARKFGVQEVIIAKDTPFVYDKDPGKYPDAKPKEKISWKEYKNLIPKEWSPGLSSPVDPVATRLAEKIGMSAKILRGTDLANFQKAIQGKSFRGTLITP</sequence>
<protein>
    <recommendedName>
        <fullName evidence="3">UMP kinase</fullName>
        <ecNumber evidence="3">2.7.4.22</ecNumber>
    </recommendedName>
    <alternativeName>
        <fullName evidence="9">Uridine monophosphate kinase</fullName>
    </alternativeName>
</protein>
<dbReference type="GO" id="GO:0033862">
    <property type="term" value="F:UMP kinase activity"/>
    <property type="evidence" value="ECO:0007669"/>
    <property type="project" value="UniProtKB-EC"/>
</dbReference>
<dbReference type="PANTHER" id="PTHR42833">
    <property type="entry name" value="URIDYLATE KINASE"/>
    <property type="match status" value="1"/>
</dbReference>
<evidence type="ECO:0000256" key="8">
    <source>
        <dbReference type="ARBA" id="ARBA00022975"/>
    </source>
</evidence>
<dbReference type="Gene3D" id="3.40.1160.10">
    <property type="entry name" value="Acetylglutamate kinase-like"/>
    <property type="match status" value="1"/>
</dbReference>
<evidence type="ECO:0000256" key="5">
    <source>
        <dbReference type="ARBA" id="ARBA00022741"/>
    </source>
</evidence>
<feature type="domain" description="Aspartate/glutamate/uridylate kinase" evidence="10">
    <location>
        <begin position="6"/>
        <end position="213"/>
    </location>
</feature>
<gene>
    <name evidence="11" type="ORF">A3A24_01640</name>
</gene>
<evidence type="ECO:0000313" key="11">
    <source>
        <dbReference type="EMBL" id="OGY53945.1"/>
    </source>
</evidence>
<name>A0A1G1YNM0_9BACT</name>
<dbReference type="InterPro" id="IPR001048">
    <property type="entry name" value="Asp/Glu/Uridylate_kinase"/>
</dbReference>
<comment type="pathway">
    <text evidence="1">Pyrimidine metabolism; CTP biosynthesis via de novo pathway; UDP from UMP (UMPK route): step 1/1.</text>
</comment>
<dbReference type="PANTHER" id="PTHR42833:SF4">
    <property type="entry name" value="URIDYLATE KINASE PUMPKIN, CHLOROPLASTIC"/>
    <property type="match status" value="1"/>
</dbReference>
<evidence type="ECO:0000256" key="9">
    <source>
        <dbReference type="ARBA" id="ARBA00032092"/>
    </source>
</evidence>
<dbReference type="SUPFAM" id="SSF53633">
    <property type="entry name" value="Carbamate kinase-like"/>
    <property type="match status" value="1"/>
</dbReference>
<keyword evidence="8" id="KW-0665">Pyrimidine biosynthesis</keyword>
<evidence type="ECO:0000313" key="12">
    <source>
        <dbReference type="Proteomes" id="UP000176512"/>
    </source>
</evidence>
<keyword evidence="7" id="KW-0067">ATP-binding</keyword>
<organism evidence="11 12">
    <name type="scientific">Candidatus Buchananbacteria bacterium RIFCSPLOWO2_01_FULL_46_12</name>
    <dbReference type="NCBI Taxonomy" id="1797546"/>
    <lineage>
        <taxon>Bacteria</taxon>
        <taxon>Candidatus Buchananiibacteriota</taxon>
    </lineage>
</organism>
<comment type="caution">
    <text evidence="11">The sequence shown here is derived from an EMBL/GenBank/DDBJ whole genome shotgun (WGS) entry which is preliminary data.</text>
</comment>
<dbReference type="Pfam" id="PF00696">
    <property type="entry name" value="AA_kinase"/>
    <property type="match status" value="1"/>
</dbReference>
<dbReference type="AlphaFoldDB" id="A0A1G1YNM0"/>
<dbReference type="EC" id="2.7.4.22" evidence="3"/>
<evidence type="ECO:0000259" key="10">
    <source>
        <dbReference type="Pfam" id="PF00696"/>
    </source>
</evidence>
<proteinExistence type="inferred from homology"/>
<keyword evidence="6" id="KW-0418">Kinase</keyword>
<keyword evidence="4" id="KW-0808">Transferase</keyword>
<dbReference type="InterPro" id="IPR036393">
    <property type="entry name" value="AceGlu_kinase-like_sf"/>
</dbReference>
<evidence type="ECO:0000256" key="1">
    <source>
        <dbReference type="ARBA" id="ARBA00004791"/>
    </source>
</evidence>
<keyword evidence="5" id="KW-0547">Nucleotide-binding</keyword>
<reference evidence="11 12" key="1">
    <citation type="journal article" date="2016" name="Nat. Commun.">
        <title>Thousands of microbial genomes shed light on interconnected biogeochemical processes in an aquifer system.</title>
        <authorList>
            <person name="Anantharaman K."/>
            <person name="Brown C.T."/>
            <person name="Hug L.A."/>
            <person name="Sharon I."/>
            <person name="Castelle C.J."/>
            <person name="Probst A.J."/>
            <person name="Thomas B.C."/>
            <person name="Singh A."/>
            <person name="Wilkins M.J."/>
            <person name="Karaoz U."/>
            <person name="Brodie E.L."/>
            <person name="Williams K.H."/>
            <person name="Hubbard S.S."/>
            <person name="Banfield J.F."/>
        </authorList>
    </citation>
    <scope>NUCLEOTIDE SEQUENCE [LARGE SCALE GENOMIC DNA]</scope>
</reference>
<evidence type="ECO:0000256" key="7">
    <source>
        <dbReference type="ARBA" id="ARBA00022840"/>
    </source>
</evidence>
<evidence type="ECO:0000256" key="4">
    <source>
        <dbReference type="ARBA" id="ARBA00022679"/>
    </source>
</evidence>
<accession>A0A1G1YNM0</accession>
<evidence type="ECO:0000256" key="6">
    <source>
        <dbReference type="ARBA" id="ARBA00022777"/>
    </source>
</evidence>
<dbReference type="Proteomes" id="UP000176512">
    <property type="component" value="Unassembled WGS sequence"/>
</dbReference>
<evidence type="ECO:0000256" key="2">
    <source>
        <dbReference type="ARBA" id="ARBA00007614"/>
    </source>
</evidence>
<comment type="similarity">
    <text evidence="2">Belongs to the UMP kinase family.</text>
</comment>
<dbReference type="EMBL" id="MHIP01000041">
    <property type="protein sequence ID" value="OGY53945.1"/>
    <property type="molecule type" value="Genomic_DNA"/>
</dbReference>
<evidence type="ECO:0000256" key="3">
    <source>
        <dbReference type="ARBA" id="ARBA00012899"/>
    </source>
</evidence>
<dbReference type="GO" id="GO:0006225">
    <property type="term" value="P:UDP biosynthetic process"/>
    <property type="evidence" value="ECO:0007669"/>
    <property type="project" value="TreeGrafter"/>
</dbReference>